<dbReference type="InterPro" id="IPR019068">
    <property type="entry name" value="Restrct_endonuc_II_MjaI"/>
</dbReference>
<dbReference type="EMBL" id="BARU01021007">
    <property type="protein sequence ID" value="GAH55630.1"/>
    <property type="molecule type" value="Genomic_DNA"/>
</dbReference>
<reference evidence="1" key="1">
    <citation type="journal article" date="2014" name="Front. Microbiol.">
        <title>High frequency of phylogenetically diverse reductive dehalogenase-homologous genes in deep subseafloor sedimentary metagenomes.</title>
        <authorList>
            <person name="Kawai M."/>
            <person name="Futagami T."/>
            <person name="Toyoda A."/>
            <person name="Takaki Y."/>
            <person name="Nishi S."/>
            <person name="Hori S."/>
            <person name="Arai W."/>
            <person name="Tsubouchi T."/>
            <person name="Morono Y."/>
            <person name="Uchiyama I."/>
            <person name="Ito T."/>
            <person name="Fujiyama A."/>
            <person name="Inagaki F."/>
            <person name="Takami H."/>
        </authorList>
    </citation>
    <scope>NUCLEOTIDE SEQUENCE</scope>
    <source>
        <strain evidence="1">Expedition CK06-06</strain>
    </source>
</reference>
<sequence length="121" mass="14155">MNNNDLFNKLRSGNQDPVQLVFHNIRTKEQLSALVSLHIEADSVNIIDLLNNLQMAKEWILNSAMNRFQLNFKRNVGAVSEEIRQCQPKNLNDWKNYYFKNVRNANDYENCFTFSSPGLLF</sequence>
<accession>X1HEZ2</accession>
<dbReference type="GO" id="GO:0009307">
    <property type="term" value="P:DNA restriction-modification system"/>
    <property type="evidence" value="ECO:0007669"/>
    <property type="project" value="InterPro"/>
</dbReference>
<evidence type="ECO:0000313" key="1">
    <source>
        <dbReference type="EMBL" id="GAH55630.1"/>
    </source>
</evidence>
<dbReference type="GO" id="GO:0009036">
    <property type="term" value="F:type II site-specific deoxyribonuclease activity"/>
    <property type="evidence" value="ECO:0007669"/>
    <property type="project" value="InterPro"/>
</dbReference>
<comment type="caution">
    <text evidence="1">The sequence shown here is derived from an EMBL/GenBank/DDBJ whole genome shotgun (WGS) entry which is preliminary data.</text>
</comment>
<gene>
    <name evidence="1" type="ORF">S03H2_34426</name>
</gene>
<proteinExistence type="predicted"/>
<organism evidence="1">
    <name type="scientific">marine sediment metagenome</name>
    <dbReference type="NCBI Taxonomy" id="412755"/>
    <lineage>
        <taxon>unclassified sequences</taxon>
        <taxon>metagenomes</taxon>
        <taxon>ecological metagenomes</taxon>
    </lineage>
</organism>
<dbReference type="AlphaFoldDB" id="X1HEZ2"/>
<protein>
    <submittedName>
        <fullName evidence="1">Uncharacterized protein</fullName>
    </submittedName>
</protein>
<dbReference type="GO" id="GO:0003677">
    <property type="term" value="F:DNA binding"/>
    <property type="evidence" value="ECO:0007669"/>
    <property type="project" value="InterPro"/>
</dbReference>
<dbReference type="Pfam" id="PF09568">
    <property type="entry name" value="RE_MjaI"/>
    <property type="match status" value="1"/>
</dbReference>
<name>X1HEZ2_9ZZZZ</name>